<protein>
    <recommendedName>
        <fullName evidence="3">Antitoxin</fullName>
    </recommendedName>
</protein>
<accession>A0A372JHY3</accession>
<comment type="caution">
    <text evidence="1">The sequence shown here is derived from an EMBL/GenBank/DDBJ whole genome shotgun (WGS) entry which is preliminary data.</text>
</comment>
<dbReference type="RefSeq" id="WP_117359214.1">
    <property type="nucleotide sequence ID" value="NZ_QURH01000331.1"/>
</dbReference>
<dbReference type="Proteomes" id="UP000261811">
    <property type="component" value="Unassembled WGS sequence"/>
</dbReference>
<organism evidence="1 2">
    <name type="scientific">Actinomadura logoneensis</name>
    <dbReference type="NCBI Taxonomy" id="2293572"/>
    <lineage>
        <taxon>Bacteria</taxon>
        <taxon>Bacillati</taxon>
        <taxon>Actinomycetota</taxon>
        <taxon>Actinomycetes</taxon>
        <taxon>Streptosporangiales</taxon>
        <taxon>Thermomonosporaceae</taxon>
        <taxon>Actinomadura</taxon>
    </lineage>
</organism>
<proteinExistence type="predicted"/>
<evidence type="ECO:0008006" key="3">
    <source>
        <dbReference type="Google" id="ProtNLM"/>
    </source>
</evidence>
<reference evidence="1 2" key="1">
    <citation type="submission" date="2018-08" db="EMBL/GenBank/DDBJ databases">
        <title>Actinomadura jelena sp. nov., a novel Actinomycete isolated from soil in Chad.</title>
        <authorList>
            <person name="Shi L."/>
        </authorList>
    </citation>
    <scope>NUCLEOTIDE SEQUENCE [LARGE SCALE GENOMIC DNA]</scope>
    <source>
        <strain evidence="1 2">NEAU-G17</strain>
    </source>
</reference>
<dbReference type="Gene3D" id="3.40.1620.10">
    <property type="entry name" value="YefM-like domain"/>
    <property type="match status" value="1"/>
</dbReference>
<keyword evidence="2" id="KW-1185">Reference proteome</keyword>
<name>A0A372JHY3_9ACTN</name>
<evidence type="ECO:0000313" key="2">
    <source>
        <dbReference type="Proteomes" id="UP000261811"/>
    </source>
</evidence>
<evidence type="ECO:0000313" key="1">
    <source>
        <dbReference type="EMBL" id="RFU39635.1"/>
    </source>
</evidence>
<sequence>MAVTGSEAQERLESLIEEVVDDAKAVEIISPVGRAYLVAADHFEAWRSLGEMSRVAFEHSAEPPN</sequence>
<dbReference type="OrthoDB" id="9802003at2"/>
<gene>
    <name evidence="1" type="ORF">DZF91_21280</name>
</gene>
<dbReference type="EMBL" id="QURH01000331">
    <property type="protein sequence ID" value="RFU39635.1"/>
    <property type="molecule type" value="Genomic_DNA"/>
</dbReference>
<dbReference type="AlphaFoldDB" id="A0A372JHY3"/>